<accession>W2RPP2</accession>
<dbReference type="InParanoid" id="W2RPP2"/>
<dbReference type="HOGENOM" id="CLU_1731395_0_0_1"/>
<evidence type="ECO:0000313" key="1">
    <source>
        <dbReference type="EMBL" id="ETN38285.1"/>
    </source>
</evidence>
<gene>
    <name evidence="1" type="ORF">HMPREF1541_06316</name>
</gene>
<evidence type="ECO:0000313" key="2">
    <source>
        <dbReference type="Proteomes" id="UP000030752"/>
    </source>
</evidence>
<reference evidence="1 2" key="1">
    <citation type="submission" date="2013-03" db="EMBL/GenBank/DDBJ databases">
        <title>The Genome Sequence of Phialophora europaea CBS 101466.</title>
        <authorList>
            <consortium name="The Broad Institute Genomics Platform"/>
            <person name="Cuomo C."/>
            <person name="de Hoog S."/>
            <person name="Gorbushina A."/>
            <person name="Walker B."/>
            <person name="Young S.K."/>
            <person name="Zeng Q."/>
            <person name="Gargeya S."/>
            <person name="Fitzgerald M."/>
            <person name="Haas B."/>
            <person name="Abouelleil A."/>
            <person name="Allen A.W."/>
            <person name="Alvarado L."/>
            <person name="Arachchi H.M."/>
            <person name="Berlin A.M."/>
            <person name="Chapman S.B."/>
            <person name="Gainer-Dewar J."/>
            <person name="Goldberg J."/>
            <person name="Griggs A."/>
            <person name="Gujja S."/>
            <person name="Hansen M."/>
            <person name="Howarth C."/>
            <person name="Imamovic A."/>
            <person name="Ireland A."/>
            <person name="Larimer J."/>
            <person name="McCowan C."/>
            <person name="Murphy C."/>
            <person name="Pearson M."/>
            <person name="Poon T.W."/>
            <person name="Priest M."/>
            <person name="Roberts A."/>
            <person name="Saif S."/>
            <person name="Shea T."/>
            <person name="Sisk P."/>
            <person name="Sykes S."/>
            <person name="Wortman J."/>
            <person name="Nusbaum C."/>
            <person name="Birren B."/>
        </authorList>
    </citation>
    <scope>NUCLEOTIDE SEQUENCE [LARGE SCALE GENOMIC DNA]</scope>
    <source>
        <strain evidence="1 2">CBS 101466</strain>
    </source>
</reference>
<keyword evidence="2" id="KW-1185">Reference proteome</keyword>
<dbReference type="Proteomes" id="UP000030752">
    <property type="component" value="Unassembled WGS sequence"/>
</dbReference>
<name>W2RPP2_CYPE1</name>
<dbReference type="OrthoDB" id="443402at2759"/>
<protein>
    <submittedName>
        <fullName evidence="1">Uncharacterized protein</fullName>
    </submittedName>
</protein>
<dbReference type="AlphaFoldDB" id="W2RPP2"/>
<proteinExistence type="predicted"/>
<organism evidence="1 2">
    <name type="scientific">Cyphellophora europaea (strain CBS 101466)</name>
    <name type="common">Phialophora europaea</name>
    <dbReference type="NCBI Taxonomy" id="1220924"/>
    <lineage>
        <taxon>Eukaryota</taxon>
        <taxon>Fungi</taxon>
        <taxon>Dikarya</taxon>
        <taxon>Ascomycota</taxon>
        <taxon>Pezizomycotina</taxon>
        <taxon>Eurotiomycetes</taxon>
        <taxon>Chaetothyriomycetidae</taxon>
        <taxon>Chaetothyriales</taxon>
        <taxon>Cyphellophoraceae</taxon>
        <taxon>Cyphellophora</taxon>
    </lineage>
</organism>
<dbReference type="GeneID" id="19973655"/>
<dbReference type="EMBL" id="KB822722">
    <property type="protein sequence ID" value="ETN38285.1"/>
    <property type="molecule type" value="Genomic_DNA"/>
</dbReference>
<dbReference type="VEuPathDB" id="FungiDB:HMPREF1541_06316"/>
<dbReference type="RefSeq" id="XP_008718874.1">
    <property type="nucleotide sequence ID" value="XM_008720652.1"/>
</dbReference>
<sequence>MDPVTALSLACGAVQLVETGVKITKQIKEVYEYGSDSALENISLWTDQLSTGWRQLQQEVQNTGPIRTSFDLRIRQLVTTAIDHAVKLEDLLKRIAPPQGQPEKRSNYLQRTFRAVAQVSRANINKVEIEHLSARLRECRSDIDSAILNVL</sequence>